<evidence type="ECO:0000313" key="2">
    <source>
        <dbReference type="EMBL" id="GJN88423.1"/>
    </source>
</evidence>
<name>A0AAV5GE70_9BASI</name>
<protein>
    <submittedName>
        <fullName evidence="2">Uncharacterized protein</fullName>
    </submittedName>
</protein>
<reference evidence="2 3" key="1">
    <citation type="submission" date="2021-12" db="EMBL/GenBank/DDBJ databases">
        <title>High titer production of polyol ester of fatty acids by Rhodotorula paludigena BS15 towards product separation-free biomass refinery.</title>
        <authorList>
            <person name="Mano J."/>
            <person name="Ono H."/>
            <person name="Tanaka T."/>
            <person name="Naito K."/>
            <person name="Sushida H."/>
            <person name="Ike M."/>
            <person name="Tokuyasu K."/>
            <person name="Kitaoka M."/>
        </authorList>
    </citation>
    <scope>NUCLEOTIDE SEQUENCE [LARGE SCALE GENOMIC DNA]</scope>
    <source>
        <strain evidence="2 3">BS15</strain>
    </source>
</reference>
<proteinExistence type="predicted"/>
<feature type="compositionally biased region" description="Basic and acidic residues" evidence="1">
    <location>
        <begin position="40"/>
        <end position="51"/>
    </location>
</feature>
<gene>
    <name evidence="2" type="ORF">Rhopal_001389-T1</name>
</gene>
<feature type="region of interest" description="Disordered" evidence="1">
    <location>
        <begin position="30"/>
        <end position="51"/>
    </location>
</feature>
<accession>A0AAV5GE70</accession>
<evidence type="ECO:0000313" key="3">
    <source>
        <dbReference type="Proteomes" id="UP001342314"/>
    </source>
</evidence>
<dbReference type="AlphaFoldDB" id="A0AAV5GE70"/>
<dbReference type="EMBL" id="BQKY01000003">
    <property type="protein sequence ID" value="GJN88423.1"/>
    <property type="molecule type" value="Genomic_DNA"/>
</dbReference>
<evidence type="ECO:0000256" key="1">
    <source>
        <dbReference type="SAM" id="MobiDB-lite"/>
    </source>
</evidence>
<dbReference type="Proteomes" id="UP001342314">
    <property type="component" value="Unassembled WGS sequence"/>
</dbReference>
<organism evidence="2 3">
    <name type="scientific">Rhodotorula paludigena</name>
    <dbReference type="NCBI Taxonomy" id="86838"/>
    <lineage>
        <taxon>Eukaryota</taxon>
        <taxon>Fungi</taxon>
        <taxon>Dikarya</taxon>
        <taxon>Basidiomycota</taxon>
        <taxon>Pucciniomycotina</taxon>
        <taxon>Microbotryomycetes</taxon>
        <taxon>Sporidiobolales</taxon>
        <taxon>Sporidiobolaceae</taxon>
        <taxon>Rhodotorula</taxon>
    </lineage>
</organism>
<sequence>MAQTLEERAAADDFVATLLRLEEELARTPATLESGTSISSDRESTKAAEAEQDAIRFEQERKLAELNDESSAYEAIISELRAEAQSRFAQVSQLSEAVSALTVTSARPPAPALPDTTPPAFTLCLINGYGLLLASLPESTTDKLVSSATLHPSPTQQTPCPMSIATVKSILCTAGCSSSSSTTRTSRSLALCSGVLLPADDNVEDAMSALLTAFSENDLLKLVYLIGVRLDQLYSVVNASERDDDDELLQTSGWRVTKFNRFFSTSDLSFAEPDKPRSPSTSLSAAVSAASSPIALAKKYIPGDRPVAASDGEDLTALYASLTTKTSKHKFDPAKRLLQQDPQMSVLQYFGVIGQDTHAFAVQLRLALLFKHRLHDGSWLRPQSQREKGSRCLFSQ</sequence>
<comment type="caution">
    <text evidence="2">The sequence shown here is derived from an EMBL/GenBank/DDBJ whole genome shotgun (WGS) entry which is preliminary data.</text>
</comment>
<keyword evidence="3" id="KW-1185">Reference proteome</keyword>